<dbReference type="Proteomes" id="UP001215280">
    <property type="component" value="Unassembled WGS sequence"/>
</dbReference>
<name>A0AAD7MLD7_9AGAR</name>
<organism evidence="1 2">
    <name type="scientific">Mycena maculata</name>
    <dbReference type="NCBI Taxonomy" id="230809"/>
    <lineage>
        <taxon>Eukaryota</taxon>
        <taxon>Fungi</taxon>
        <taxon>Dikarya</taxon>
        <taxon>Basidiomycota</taxon>
        <taxon>Agaricomycotina</taxon>
        <taxon>Agaricomycetes</taxon>
        <taxon>Agaricomycetidae</taxon>
        <taxon>Agaricales</taxon>
        <taxon>Marasmiineae</taxon>
        <taxon>Mycenaceae</taxon>
        <taxon>Mycena</taxon>
    </lineage>
</organism>
<accession>A0AAD7MLD7</accession>
<dbReference type="EMBL" id="JARJLG010000253">
    <property type="protein sequence ID" value="KAJ7722886.1"/>
    <property type="molecule type" value="Genomic_DNA"/>
</dbReference>
<gene>
    <name evidence="1" type="ORF">DFH07DRAFT_783717</name>
</gene>
<keyword evidence="2" id="KW-1185">Reference proteome</keyword>
<protein>
    <submittedName>
        <fullName evidence="1">Uncharacterized protein</fullName>
    </submittedName>
</protein>
<dbReference type="AlphaFoldDB" id="A0AAD7MLD7"/>
<sequence length="219" mass="24726">MNEREKTPKGHVSGVLTPKRLNHCLILEMARTSASSRKPPEALYHSPRQYLASCCQLALQVGTSKLLFLPPLGPSSPRVELSRPSPDLAWASSDFVRPTRHSWMDDEVTRRCRFIHEIHAQIQGKMFTPAAIETPAHPIRMRFGCGTVLGTLEFLTCADVGLKIERGRMREVEYPVLRINFDNENLALARELSDWPDVMSTDYSIRDDDAAVLLRIFVG</sequence>
<proteinExistence type="predicted"/>
<comment type="caution">
    <text evidence="1">The sequence shown here is derived from an EMBL/GenBank/DDBJ whole genome shotgun (WGS) entry which is preliminary data.</text>
</comment>
<evidence type="ECO:0000313" key="1">
    <source>
        <dbReference type="EMBL" id="KAJ7722886.1"/>
    </source>
</evidence>
<reference evidence="1" key="1">
    <citation type="submission" date="2023-03" db="EMBL/GenBank/DDBJ databases">
        <title>Massive genome expansion in bonnet fungi (Mycena s.s.) driven by repeated elements and novel gene families across ecological guilds.</title>
        <authorList>
            <consortium name="Lawrence Berkeley National Laboratory"/>
            <person name="Harder C.B."/>
            <person name="Miyauchi S."/>
            <person name="Viragh M."/>
            <person name="Kuo A."/>
            <person name="Thoen E."/>
            <person name="Andreopoulos B."/>
            <person name="Lu D."/>
            <person name="Skrede I."/>
            <person name="Drula E."/>
            <person name="Henrissat B."/>
            <person name="Morin E."/>
            <person name="Kohler A."/>
            <person name="Barry K."/>
            <person name="LaButti K."/>
            <person name="Morin E."/>
            <person name="Salamov A."/>
            <person name="Lipzen A."/>
            <person name="Mereny Z."/>
            <person name="Hegedus B."/>
            <person name="Baldrian P."/>
            <person name="Stursova M."/>
            <person name="Weitz H."/>
            <person name="Taylor A."/>
            <person name="Grigoriev I.V."/>
            <person name="Nagy L.G."/>
            <person name="Martin F."/>
            <person name="Kauserud H."/>
        </authorList>
    </citation>
    <scope>NUCLEOTIDE SEQUENCE</scope>
    <source>
        <strain evidence="1">CBHHK188m</strain>
    </source>
</reference>
<evidence type="ECO:0000313" key="2">
    <source>
        <dbReference type="Proteomes" id="UP001215280"/>
    </source>
</evidence>